<feature type="transmembrane region" description="Helical" evidence="5">
    <location>
        <begin position="21"/>
        <end position="44"/>
    </location>
</feature>
<keyword evidence="2" id="KW-0677">Repeat</keyword>
<dbReference type="PROSITE" id="PS50923">
    <property type="entry name" value="SUSHI"/>
    <property type="match status" value="2"/>
</dbReference>
<dbReference type="PANTHER" id="PTHR45656:SF4">
    <property type="entry name" value="PROTEIN CBR-CLEC-78"/>
    <property type="match status" value="1"/>
</dbReference>
<evidence type="ECO:0000256" key="3">
    <source>
        <dbReference type="ARBA" id="ARBA00023157"/>
    </source>
</evidence>
<comment type="caution">
    <text evidence="4">Lacks conserved residue(s) required for the propagation of feature annotation.</text>
</comment>
<evidence type="ECO:0000256" key="5">
    <source>
        <dbReference type="SAM" id="Phobius"/>
    </source>
</evidence>
<dbReference type="EMBL" id="CAJVCH010084454">
    <property type="protein sequence ID" value="CAG7721912.1"/>
    <property type="molecule type" value="Genomic_DNA"/>
</dbReference>
<proteinExistence type="predicted"/>
<evidence type="ECO:0000313" key="7">
    <source>
        <dbReference type="EMBL" id="CAG7721912.1"/>
    </source>
</evidence>
<gene>
    <name evidence="7" type="ORF">AFUS01_LOCUS11097</name>
</gene>
<sequence>MRSTLSTPGITKRRKIIKMHQLRNILLLTAIILYVDISGVKFYGEAAVKRSGCNQNILIPHGFATFVENDSVILFECFNGYLPYGDMKATCKGDKWDTQPPKCLKKGCQQLKIPIHGNILEEFSGALATFNCDSGYELIGEPVLTCDGTDWSGSPPICNKLPRQVLSNPVNKTDL</sequence>
<dbReference type="InterPro" id="IPR051277">
    <property type="entry name" value="SEZ6_CSMD_C4BPB_Regulators"/>
</dbReference>
<dbReference type="PANTHER" id="PTHR45656">
    <property type="entry name" value="PROTEIN CBR-CLEC-78"/>
    <property type="match status" value="1"/>
</dbReference>
<keyword evidence="3" id="KW-1015">Disulfide bond</keyword>
<keyword evidence="5" id="KW-0472">Membrane</keyword>
<organism evidence="7 8">
    <name type="scientific">Allacma fusca</name>
    <dbReference type="NCBI Taxonomy" id="39272"/>
    <lineage>
        <taxon>Eukaryota</taxon>
        <taxon>Metazoa</taxon>
        <taxon>Ecdysozoa</taxon>
        <taxon>Arthropoda</taxon>
        <taxon>Hexapoda</taxon>
        <taxon>Collembola</taxon>
        <taxon>Symphypleona</taxon>
        <taxon>Sminthuridae</taxon>
        <taxon>Allacma</taxon>
    </lineage>
</organism>
<dbReference type="Pfam" id="PF00084">
    <property type="entry name" value="Sushi"/>
    <property type="match status" value="2"/>
</dbReference>
<dbReference type="Proteomes" id="UP000708208">
    <property type="component" value="Unassembled WGS sequence"/>
</dbReference>
<feature type="domain" description="Sushi" evidence="6">
    <location>
        <begin position="51"/>
        <end position="105"/>
    </location>
</feature>
<evidence type="ECO:0000256" key="4">
    <source>
        <dbReference type="PROSITE-ProRule" id="PRU00302"/>
    </source>
</evidence>
<evidence type="ECO:0000256" key="2">
    <source>
        <dbReference type="ARBA" id="ARBA00022737"/>
    </source>
</evidence>
<dbReference type="InterPro" id="IPR000436">
    <property type="entry name" value="Sushi_SCR_CCP_dom"/>
</dbReference>
<comment type="caution">
    <text evidence="7">The sequence shown here is derived from an EMBL/GenBank/DDBJ whole genome shotgun (WGS) entry which is preliminary data.</text>
</comment>
<dbReference type="SMART" id="SM00032">
    <property type="entry name" value="CCP"/>
    <property type="match status" value="2"/>
</dbReference>
<keyword evidence="1" id="KW-0732">Signal</keyword>
<dbReference type="OrthoDB" id="6107927at2759"/>
<keyword evidence="4" id="KW-0768">Sushi</keyword>
<keyword evidence="8" id="KW-1185">Reference proteome</keyword>
<accession>A0A8J2JN61</accession>
<dbReference type="AlphaFoldDB" id="A0A8J2JN61"/>
<keyword evidence="5" id="KW-0812">Transmembrane</keyword>
<protein>
    <recommendedName>
        <fullName evidence="6">Sushi domain-containing protein</fullName>
    </recommendedName>
</protein>
<evidence type="ECO:0000313" key="8">
    <source>
        <dbReference type="Proteomes" id="UP000708208"/>
    </source>
</evidence>
<dbReference type="CDD" id="cd00033">
    <property type="entry name" value="CCP"/>
    <property type="match status" value="2"/>
</dbReference>
<reference evidence="7" key="1">
    <citation type="submission" date="2021-06" db="EMBL/GenBank/DDBJ databases">
        <authorList>
            <person name="Hodson N. C."/>
            <person name="Mongue J. A."/>
            <person name="Jaron S. K."/>
        </authorList>
    </citation>
    <scope>NUCLEOTIDE SEQUENCE</scope>
</reference>
<keyword evidence="5" id="KW-1133">Transmembrane helix</keyword>
<evidence type="ECO:0000259" key="6">
    <source>
        <dbReference type="PROSITE" id="PS50923"/>
    </source>
</evidence>
<name>A0A8J2JN61_9HEXA</name>
<evidence type="ECO:0000256" key="1">
    <source>
        <dbReference type="ARBA" id="ARBA00022729"/>
    </source>
</evidence>
<feature type="domain" description="Sushi" evidence="6">
    <location>
        <begin position="106"/>
        <end position="160"/>
    </location>
</feature>